<gene>
    <name evidence="2" type="ORF">B4O97_11495</name>
</gene>
<dbReference type="CDD" id="cd00448">
    <property type="entry name" value="YjgF_YER057c_UK114_family"/>
    <property type="match status" value="1"/>
</dbReference>
<dbReference type="STRING" id="1963862.B4O97_11495"/>
<dbReference type="AlphaFoldDB" id="A0A1Y1RXF3"/>
<dbReference type="InterPro" id="IPR006175">
    <property type="entry name" value="YjgF/YER057c/UK114"/>
</dbReference>
<evidence type="ECO:0000313" key="2">
    <source>
        <dbReference type="EMBL" id="ORC34949.1"/>
    </source>
</evidence>
<accession>A0A1Y1RXF3</accession>
<name>A0A1Y1RXF3_9SPIO</name>
<dbReference type="Gene3D" id="3.30.1330.40">
    <property type="entry name" value="RutC-like"/>
    <property type="match status" value="1"/>
</dbReference>
<dbReference type="PANTHER" id="PTHR11803">
    <property type="entry name" value="2-IMINOBUTANOATE/2-IMINOPROPANOATE DEAMINASE RIDA"/>
    <property type="match status" value="1"/>
</dbReference>
<dbReference type="Pfam" id="PF01042">
    <property type="entry name" value="Ribonuc_L-PSP"/>
    <property type="match status" value="1"/>
</dbReference>
<protein>
    <submittedName>
        <fullName evidence="2">Reactive intermediate/imine deaminase</fullName>
    </submittedName>
</protein>
<dbReference type="PANTHER" id="PTHR11803:SF39">
    <property type="entry name" value="2-IMINOBUTANOATE_2-IMINOPROPANOATE DEAMINASE"/>
    <property type="match status" value="1"/>
</dbReference>
<dbReference type="InterPro" id="IPR035959">
    <property type="entry name" value="RutC-like_sf"/>
</dbReference>
<dbReference type="EMBL" id="MWQY01000011">
    <property type="protein sequence ID" value="ORC34949.1"/>
    <property type="molecule type" value="Genomic_DNA"/>
</dbReference>
<dbReference type="OrthoDB" id="9803101at2"/>
<evidence type="ECO:0000256" key="1">
    <source>
        <dbReference type="ARBA" id="ARBA00010552"/>
    </source>
</evidence>
<dbReference type="InterPro" id="IPR006056">
    <property type="entry name" value="RidA"/>
</dbReference>
<dbReference type="FunFam" id="3.30.1330.40:FF:000001">
    <property type="entry name" value="L-PSP family endoribonuclease"/>
    <property type="match status" value="1"/>
</dbReference>
<dbReference type="NCBIfam" id="TIGR00004">
    <property type="entry name" value="Rid family detoxifying hydrolase"/>
    <property type="match status" value="1"/>
</dbReference>
<comment type="caution">
    <text evidence="2">The sequence shown here is derived from an EMBL/GenBank/DDBJ whole genome shotgun (WGS) entry which is preliminary data.</text>
</comment>
<organism evidence="2 3">
    <name type="scientific">Marispirochaeta aestuarii</name>
    <dbReference type="NCBI Taxonomy" id="1963862"/>
    <lineage>
        <taxon>Bacteria</taxon>
        <taxon>Pseudomonadati</taxon>
        <taxon>Spirochaetota</taxon>
        <taxon>Spirochaetia</taxon>
        <taxon>Spirochaetales</taxon>
        <taxon>Spirochaetaceae</taxon>
        <taxon>Marispirochaeta</taxon>
    </lineage>
</organism>
<dbReference type="InterPro" id="IPR019897">
    <property type="entry name" value="RidA_CS"/>
</dbReference>
<sequence length="127" mass="13520">MSTLKAFNTPNGPPAFGPFSHAKMNDSLLFTTGQLGIDPATGNIVPGGVEAETRQVFRNLTAILEEAGLGLDSILKATIYLTDMKDFEKVNEIYAGYFTGDYPARSCIGVSSLAKGGVVEIEVICSR</sequence>
<dbReference type="RefSeq" id="WP_083050963.1">
    <property type="nucleotide sequence ID" value="NZ_MWQY01000011.1"/>
</dbReference>
<keyword evidence="3" id="KW-1185">Reference proteome</keyword>
<proteinExistence type="inferred from homology"/>
<dbReference type="Proteomes" id="UP000192343">
    <property type="component" value="Unassembled WGS sequence"/>
</dbReference>
<dbReference type="PROSITE" id="PS01094">
    <property type="entry name" value="UPF0076"/>
    <property type="match status" value="1"/>
</dbReference>
<comment type="similarity">
    <text evidence="1">Belongs to the RutC family.</text>
</comment>
<dbReference type="SUPFAM" id="SSF55298">
    <property type="entry name" value="YjgF-like"/>
    <property type="match status" value="1"/>
</dbReference>
<reference evidence="2 3" key="1">
    <citation type="submission" date="2017-03" db="EMBL/GenBank/DDBJ databases">
        <title>Draft Genome sequence of Marispirochaeta sp. strain JC444.</title>
        <authorList>
            <person name="Shivani Y."/>
            <person name="Subhash Y."/>
            <person name="Sasikala C."/>
            <person name="Ramana C."/>
        </authorList>
    </citation>
    <scope>NUCLEOTIDE SEQUENCE [LARGE SCALE GENOMIC DNA]</scope>
    <source>
        <strain evidence="2 3">JC444</strain>
    </source>
</reference>
<dbReference type="GO" id="GO:0005829">
    <property type="term" value="C:cytosol"/>
    <property type="evidence" value="ECO:0007669"/>
    <property type="project" value="TreeGrafter"/>
</dbReference>
<evidence type="ECO:0000313" key="3">
    <source>
        <dbReference type="Proteomes" id="UP000192343"/>
    </source>
</evidence>
<dbReference type="GO" id="GO:0019239">
    <property type="term" value="F:deaminase activity"/>
    <property type="evidence" value="ECO:0007669"/>
    <property type="project" value="TreeGrafter"/>
</dbReference>